<protein>
    <submittedName>
        <fullName evidence="7">S locus protein 11</fullName>
    </submittedName>
</protein>
<feature type="chain" id="PRO_5004188927" evidence="6">
    <location>
        <begin position="26"/>
        <end position="79"/>
    </location>
</feature>
<accession>Q1ET33</accession>
<gene>
    <name evidence="7" type="primary">S-12 SP11</name>
</gene>
<sequence length="79" mass="8726">MKSAVYNALLCFIFIVSGHIQEVEANLMYPCDDTFGMEGQCGGPKTCENLYSKGLDKRPPRCECTNSGKNTYSCVCKLC</sequence>
<keyword evidence="3" id="KW-0964">Secreted</keyword>
<dbReference type="GO" id="GO:0007165">
    <property type="term" value="P:signal transduction"/>
    <property type="evidence" value="ECO:0007669"/>
    <property type="project" value="InterPro"/>
</dbReference>
<evidence type="ECO:0000256" key="5">
    <source>
        <dbReference type="ARBA" id="ARBA00023157"/>
    </source>
</evidence>
<comment type="subcellular location">
    <subcellularLocation>
        <location evidence="1">Secreted</location>
    </subcellularLocation>
</comment>
<comment type="similarity">
    <text evidence="2">Belongs to the DEFL family.</text>
</comment>
<evidence type="ECO:0000256" key="4">
    <source>
        <dbReference type="ARBA" id="ARBA00022729"/>
    </source>
</evidence>
<keyword evidence="5" id="KW-1015">Disulfide bond</keyword>
<proteinExistence type="inferred from homology"/>
<evidence type="ECO:0000256" key="2">
    <source>
        <dbReference type="ARBA" id="ARBA00006722"/>
    </source>
</evidence>
<keyword evidence="4 6" id="KW-0732">Signal</keyword>
<dbReference type="EMBL" id="AB180900">
    <property type="protein sequence ID" value="BAE95184.1"/>
    <property type="molecule type" value="Genomic_DNA"/>
</dbReference>
<dbReference type="InterPro" id="IPR010682">
    <property type="entry name" value="SCRL"/>
</dbReference>
<evidence type="ECO:0000256" key="3">
    <source>
        <dbReference type="ARBA" id="ARBA00022525"/>
    </source>
</evidence>
<evidence type="ECO:0000256" key="6">
    <source>
        <dbReference type="SAM" id="SignalP"/>
    </source>
</evidence>
<name>Q1ET33_BRAOL</name>
<dbReference type="AlphaFoldDB" id="Q1ET33"/>
<dbReference type="InterPro" id="IPR036574">
    <property type="entry name" value="Scorpion_toxin-like_sf"/>
</dbReference>
<dbReference type="SUPFAM" id="SSF57095">
    <property type="entry name" value="Scorpion toxin-like"/>
    <property type="match status" value="1"/>
</dbReference>
<reference evidence="7" key="1">
    <citation type="journal article" date="2006" name="Genetics">
        <title>Comparison of the genome structure of the self-incompatibility (S) locus in interspecific pairs of S haplotypes.</title>
        <authorList>
            <person name="Fujimoto R."/>
            <person name="Okazaki K."/>
            <person name="Fukai E."/>
            <person name="Kusab M."/>
            <person name="Nishio T."/>
        </authorList>
    </citation>
    <scope>NUCLEOTIDE SEQUENCE</scope>
</reference>
<feature type="signal peptide" evidence="6">
    <location>
        <begin position="1"/>
        <end position="25"/>
    </location>
</feature>
<dbReference type="Pfam" id="PF06876">
    <property type="entry name" value="SCRL"/>
    <property type="match status" value="1"/>
</dbReference>
<evidence type="ECO:0000313" key="7">
    <source>
        <dbReference type="EMBL" id="BAE95184.1"/>
    </source>
</evidence>
<evidence type="ECO:0000256" key="1">
    <source>
        <dbReference type="ARBA" id="ARBA00004613"/>
    </source>
</evidence>
<dbReference type="GO" id="GO:0005576">
    <property type="term" value="C:extracellular region"/>
    <property type="evidence" value="ECO:0007669"/>
    <property type="project" value="UniProtKB-SubCell"/>
</dbReference>
<organism evidence="7">
    <name type="scientific">Brassica oleracea</name>
    <name type="common">Wild cabbage</name>
    <dbReference type="NCBI Taxonomy" id="3712"/>
    <lineage>
        <taxon>Eukaryota</taxon>
        <taxon>Viridiplantae</taxon>
        <taxon>Streptophyta</taxon>
        <taxon>Embryophyta</taxon>
        <taxon>Tracheophyta</taxon>
        <taxon>Spermatophyta</taxon>
        <taxon>Magnoliopsida</taxon>
        <taxon>eudicotyledons</taxon>
        <taxon>Gunneridae</taxon>
        <taxon>Pentapetalae</taxon>
        <taxon>rosids</taxon>
        <taxon>malvids</taxon>
        <taxon>Brassicales</taxon>
        <taxon>Brassicaceae</taxon>
        <taxon>Brassiceae</taxon>
        <taxon>Brassica</taxon>
    </lineage>
</organism>